<dbReference type="RefSeq" id="WP_115222223.1">
    <property type="nucleotide sequence ID" value="NZ_UGOA01000001.1"/>
</dbReference>
<feature type="domain" description="Schlafen AlbA-2" evidence="1">
    <location>
        <begin position="25"/>
        <end position="150"/>
    </location>
</feature>
<dbReference type="PANTHER" id="PTHR30595">
    <property type="entry name" value="GLPR-RELATED TRANSCRIPTIONAL REPRESSOR"/>
    <property type="match status" value="1"/>
</dbReference>
<gene>
    <name evidence="2" type="ORF">NCTC13292_02672</name>
</gene>
<evidence type="ECO:0000313" key="3">
    <source>
        <dbReference type="Proteomes" id="UP000254677"/>
    </source>
</evidence>
<evidence type="ECO:0000259" key="1">
    <source>
        <dbReference type="Pfam" id="PF04326"/>
    </source>
</evidence>
<protein>
    <submittedName>
        <fullName evidence="2">Divergent AAA domain</fullName>
    </submittedName>
</protein>
<dbReference type="PANTHER" id="PTHR30595:SF6">
    <property type="entry name" value="SCHLAFEN ALBA-2 DOMAIN-CONTAINING PROTEIN"/>
    <property type="match status" value="1"/>
</dbReference>
<dbReference type="InterPro" id="IPR038461">
    <property type="entry name" value="Schlafen_AlbA_2_dom_sf"/>
</dbReference>
<dbReference type="InterPro" id="IPR007421">
    <property type="entry name" value="Schlafen_AlbA_2_dom"/>
</dbReference>
<evidence type="ECO:0000313" key="2">
    <source>
        <dbReference type="EMBL" id="STX44291.1"/>
    </source>
</evidence>
<dbReference type="AlphaFoldDB" id="A0A378JBD4"/>
<dbReference type="Proteomes" id="UP000254677">
    <property type="component" value="Unassembled WGS sequence"/>
</dbReference>
<reference evidence="2 3" key="1">
    <citation type="submission" date="2018-06" db="EMBL/GenBank/DDBJ databases">
        <authorList>
            <consortium name="Pathogen Informatics"/>
            <person name="Doyle S."/>
        </authorList>
    </citation>
    <scope>NUCLEOTIDE SEQUENCE [LARGE SCALE GENOMIC DNA]</scope>
    <source>
        <strain evidence="2 3">NCTC13292</strain>
    </source>
</reference>
<keyword evidence="3" id="KW-1185">Reference proteome</keyword>
<proteinExistence type="predicted"/>
<dbReference type="Gene3D" id="3.30.950.30">
    <property type="entry name" value="Schlafen, AAA domain"/>
    <property type="match status" value="1"/>
</dbReference>
<organism evidence="2 3">
    <name type="scientific">Legionella donaldsonii</name>
    <dbReference type="NCBI Taxonomy" id="45060"/>
    <lineage>
        <taxon>Bacteria</taxon>
        <taxon>Pseudomonadati</taxon>
        <taxon>Pseudomonadota</taxon>
        <taxon>Gammaproteobacteria</taxon>
        <taxon>Legionellales</taxon>
        <taxon>Legionellaceae</taxon>
        <taxon>Legionella</taxon>
    </lineage>
</organism>
<dbReference type="EMBL" id="UGOA01000001">
    <property type="protein sequence ID" value="STX44291.1"/>
    <property type="molecule type" value="Genomic_DNA"/>
</dbReference>
<dbReference type="OrthoDB" id="9807853at2"/>
<dbReference type="Pfam" id="PF04326">
    <property type="entry name" value="SLFN_AlbA_2"/>
    <property type="match status" value="1"/>
</dbReference>
<accession>A0A378JBD4</accession>
<name>A0A378JBD4_9GAMM</name>
<sequence length="382" mass="44092">MFNCSIHDPEILHEISSLVANNVRERKDIEYKREWNIKDPTNTILKPVCALANTTNGYIIYGIDEKSPEKLELCGISIQDVDQIKLQLENLVRDCIEPRFSGLDIAFHALPASDKHIGIVSVKRGLRGPHRDNKSYKFYARNSAGSYPMDINEIRNAFISSAHITEKIKDFIQERLKIIRAKIWPIPLSNGATVVLHIIPLSSFMNEEKYTAIQLNEIRTQWKPEPSYFRYEHWETRIILEGLLGLGRSNGIFNRYDLIWREGIIEAVSIFPPLSVNDQRISCLSSENYERMIINDIRRFLQIYNNLKQDAPFVLSISYLELNNYSLHAENGMHSFGRDSFQLTSGIIESYNVDIIEIVKPLFDCVWNCCGLLECTTDLKNF</sequence>